<sequence length="242" mass="26658">MGVLRSAGLIESALGLRIFVIAQAEQIKPRAPAHDPLALSDLGRDLTGMETPQLHVRKRHYTKAQPYSLADLWLPQHYFDMLPEGADETQLYSQLSRDHTGLTDLSGYQIITIVRADVATAHLLGVTFSEPVARVVSRLFDPEGRPVIAHIAHIRCDVFTAEIAKGGFYGVTMEEQWRIGSRHQQGISGHAGDRALRCGGQFCGADQHFRAATCGRLWHRRTEGPDAAAADPGGTPLLLWRH</sequence>
<dbReference type="Proteomes" id="UP000809337">
    <property type="component" value="Unassembled WGS sequence"/>
</dbReference>
<dbReference type="InterPro" id="IPR011663">
    <property type="entry name" value="UTRA"/>
</dbReference>
<dbReference type="Gene3D" id="3.40.1410.10">
    <property type="entry name" value="Chorismate lyase-like"/>
    <property type="match status" value="1"/>
</dbReference>
<reference evidence="2 4" key="1">
    <citation type="submission" date="2014-01" db="EMBL/GenBank/DDBJ databases">
        <title>Sulfitobacter sp. H3 (MCCC 1A00686) Genome Sequencing.</title>
        <authorList>
            <person name="Lai Q."/>
            <person name="Hong Z."/>
        </authorList>
    </citation>
    <scope>NUCLEOTIDE SEQUENCE [LARGE SCALE GENOMIC DNA]</scope>
    <source>
        <strain evidence="2 4">H3</strain>
    </source>
</reference>
<name>A0A073IY44_9RHOB</name>
<dbReference type="EMBL" id="JAMD01000014">
    <property type="protein sequence ID" value="KEJ94386.1"/>
    <property type="molecule type" value="Genomic_DNA"/>
</dbReference>
<accession>A0A073IY44</accession>
<comment type="caution">
    <text evidence="2">The sequence shown here is derived from an EMBL/GenBank/DDBJ whole genome shotgun (WGS) entry which is preliminary data.</text>
</comment>
<evidence type="ECO:0000313" key="4">
    <source>
        <dbReference type="Proteomes" id="UP000027746"/>
    </source>
</evidence>
<dbReference type="SMART" id="SM00866">
    <property type="entry name" value="UTRA"/>
    <property type="match status" value="1"/>
</dbReference>
<evidence type="ECO:0000259" key="1">
    <source>
        <dbReference type="SMART" id="SM00866"/>
    </source>
</evidence>
<dbReference type="SUPFAM" id="SSF64288">
    <property type="entry name" value="Chorismate lyase-like"/>
    <property type="match status" value="1"/>
</dbReference>
<keyword evidence="4" id="KW-1185">Reference proteome</keyword>
<reference evidence="3" key="2">
    <citation type="submission" date="2021-01" db="EMBL/GenBank/DDBJ databases">
        <title>Diatom-associated Roseobacters Show Island Model of Population Structure.</title>
        <authorList>
            <person name="Qu L."/>
            <person name="Feng X."/>
            <person name="Chen Y."/>
            <person name="Li L."/>
            <person name="Wang X."/>
            <person name="Hu Z."/>
            <person name="Wang H."/>
            <person name="Luo H."/>
        </authorList>
    </citation>
    <scope>NUCLEOTIDE SEQUENCE</scope>
    <source>
        <strain evidence="3">SM26-45</strain>
    </source>
</reference>
<dbReference type="Pfam" id="PF07702">
    <property type="entry name" value="UTRA"/>
    <property type="match status" value="1"/>
</dbReference>
<dbReference type="AlphaFoldDB" id="A0A073IY44"/>
<feature type="domain" description="UbiC transcription regulator-associated" evidence="1">
    <location>
        <begin position="13"/>
        <end position="160"/>
    </location>
</feature>
<dbReference type="GO" id="GO:0003677">
    <property type="term" value="F:DNA binding"/>
    <property type="evidence" value="ECO:0007669"/>
    <property type="project" value="InterPro"/>
</dbReference>
<gene>
    <name evidence="3" type="ORF">JQX14_14130</name>
    <name evidence="2" type="ORF">SUH3_06900</name>
</gene>
<dbReference type="Proteomes" id="UP000027746">
    <property type="component" value="Unassembled WGS sequence"/>
</dbReference>
<dbReference type="GO" id="GO:0006355">
    <property type="term" value="P:regulation of DNA-templated transcription"/>
    <property type="evidence" value="ECO:0007669"/>
    <property type="project" value="InterPro"/>
</dbReference>
<proteinExistence type="predicted"/>
<dbReference type="InterPro" id="IPR028978">
    <property type="entry name" value="Chorismate_lyase_/UTRA_dom_sf"/>
</dbReference>
<dbReference type="OrthoDB" id="9028214at2"/>
<protein>
    <submittedName>
        <fullName evidence="3">UTRA domain-containing protein</fullName>
    </submittedName>
</protein>
<evidence type="ECO:0000313" key="3">
    <source>
        <dbReference type="EMBL" id="MBM2355685.1"/>
    </source>
</evidence>
<dbReference type="EMBL" id="JAFBWN010000009">
    <property type="protein sequence ID" value="MBM2355685.1"/>
    <property type="molecule type" value="Genomic_DNA"/>
</dbReference>
<evidence type="ECO:0000313" key="2">
    <source>
        <dbReference type="EMBL" id="KEJ94386.1"/>
    </source>
</evidence>
<organism evidence="2 4">
    <name type="scientific">Pseudosulfitobacter pseudonitzschiae</name>
    <dbReference type="NCBI Taxonomy" id="1402135"/>
    <lineage>
        <taxon>Bacteria</taxon>
        <taxon>Pseudomonadati</taxon>
        <taxon>Pseudomonadota</taxon>
        <taxon>Alphaproteobacteria</taxon>
        <taxon>Rhodobacterales</taxon>
        <taxon>Roseobacteraceae</taxon>
        <taxon>Pseudosulfitobacter</taxon>
    </lineage>
</organism>